<dbReference type="HOGENOM" id="CLU_3260229_0_0_5"/>
<reference evidence="1 2" key="1">
    <citation type="journal article" date="2011" name="J. Bacteriol.">
        <title>Genome sequence of the ethanol-producing Zymomonas mobilis subsp. pomaceae lectotype strain ATCC 29192.</title>
        <authorList>
            <person name="Kouvelis V.N."/>
            <person name="Davenport K.W."/>
            <person name="Brettin T.S."/>
            <person name="Bruce D."/>
            <person name="Detter C."/>
            <person name="Han C.S."/>
            <person name="Nolan M."/>
            <person name="Tapia R."/>
            <person name="Damoulaki A."/>
            <person name="Kyrpides N.C."/>
            <person name="Typas M.A."/>
            <person name="Pappas K.M."/>
        </authorList>
    </citation>
    <scope>NUCLEOTIDE SEQUENCE [LARGE SCALE GENOMIC DNA]</scope>
    <source>
        <strain evidence="2">ATCC 29192 / DSM 22645 / JCM 10191 / CCUG 17912 / NBRC 13757 / NCIMB 11200 / NRRL B-4491 / Barker I</strain>
    </source>
</reference>
<name>F8ES99_ZYMMT</name>
<dbReference type="Proteomes" id="UP000000491">
    <property type="component" value="Chromosome"/>
</dbReference>
<dbReference type="AlphaFoldDB" id="F8ES99"/>
<gene>
    <name evidence="1" type="ordered locus">Zymop_0773</name>
</gene>
<dbReference type="STRING" id="579138.Zymop_0773"/>
<organism evidence="1 2">
    <name type="scientific">Zymomonas mobilis subsp. pomaceae (strain ATCC 29192 / DSM 22645 / JCM 10191 / CCUG 17912 / NBRC 13757 / NCIMB 11200 / NRRL B-4491 / Barker I)</name>
    <dbReference type="NCBI Taxonomy" id="579138"/>
    <lineage>
        <taxon>Bacteria</taxon>
        <taxon>Pseudomonadati</taxon>
        <taxon>Pseudomonadota</taxon>
        <taxon>Alphaproteobacteria</taxon>
        <taxon>Sphingomonadales</taxon>
        <taxon>Zymomonadaceae</taxon>
        <taxon>Zymomonas</taxon>
    </lineage>
</organism>
<dbReference type="KEGG" id="zmp:Zymop_0773"/>
<evidence type="ECO:0000313" key="2">
    <source>
        <dbReference type="Proteomes" id="UP000000491"/>
    </source>
</evidence>
<dbReference type="EMBL" id="CP002865">
    <property type="protein sequence ID" value="AEI37674.1"/>
    <property type="molecule type" value="Genomic_DNA"/>
</dbReference>
<evidence type="ECO:0000313" key="1">
    <source>
        <dbReference type="EMBL" id="AEI37674.1"/>
    </source>
</evidence>
<accession>F8ES99</accession>
<sequence>MPFPFYGKMTSYTYLTLSPYAAVSRHSIHYSKKSYLKGAVYE</sequence>
<protein>
    <submittedName>
        <fullName evidence="1">Uncharacterized protein</fullName>
    </submittedName>
</protein>
<proteinExistence type="predicted"/>